<keyword evidence="2" id="KW-1185">Reference proteome</keyword>
<dbReference type="Proteomes" id="UP000829362">
    <property type="component" value="Segment"/>
</dbReference>
<reference evidence="1" key="1">
    <citation type="submission" date="2021-11" db="EMBL/GenBank/DDBJ databases">
        <authorList>
            <person name="Rong C."/>
            <person name="Yang Y."/>
            <person name="Li S."/>
            <person name="Zhou K."/>
            <person name="Xu Y."/>
            <person name="Zhang R."/>
            <person name="Zhang Y."/>
        </authorList>
    </citation>
    <scope>NUCLEOTIDE SEQUENCE</scope>
</reference>
<sequence>MILIFPSDLVYYTSLNKGGGTRYSLAFNIMVKGTFGNATSFLTL</sequence>
<name>A0AC61TSE2_9CAUD</name>
<dbReference type="EMBL" id="OL473597">
    <property type="protein sequence ID" value="UNH61156.1"/>
    <property type="molecule type" value="Genomic_DNA"/>
</dbReference>
<evidence type="ECO:0000313" key="1">
    <source>
        <dbReference type="EMBL" id="UNH61156.1"/>
    </source>
</evidence>
<accession>A0AC61TSE2</accession>
<gene>
    <name evidence="1" type="ORF">SSZBM1_39</name>
</gene>
<organism evidence="1 2">
    <name type="scientific">Synechococcus phage S-SZBM1</name>
    <dbReference type="NCBI Taxonomy" id="2926475"/>
    <lineage>
        <taxon>Viruses</taxon>
        <taxon>Duplodnaviria</taxon>
        <taxon>Heunggongvirae</taxon>
        <taxon>Uroviricota</taxon>
        <taxon>Caudoviricetes</taxon>
        <taxon>Pantevenvirales</taxon>
        <taxon>Kyanoviridae</taxon>
        <taxon>Shenzhenivirus</taxon>
        <taxon>Shenzhenivirus sszbm1</taxon>
    </lineage>
</organism>
<evidence type="ECO:0000313" key="2">
    <source>
        <dbReference type="Proteomes" id="UP000829362"/>
    </source>
</evidence>
<proteinExistence type="predicted"/>
<protein>
    <submittedName>
        <fullName evidence="1">Uncharacterized protein</fullName>
    </submittedName>
</protein>